<keyword evidence="1" id="KW-0812">Transmembrane</keyword>
<comment type="caution">
    <text evidence="2">The sequence shown here is derived from an EMBL/GenBank/DDBJ whole genome shotgun (WGS) entry which is preliminary data.</text>
</comment>
<feature type="transmembrane region" description="Helical" evidence="1">
    <location>
        <begin position="115"/>
        <end position="135"/>
    </location>
</feature>
<reference evidence="2 3" key="1">
    <citation type="submission" date="2021-07" db="EMBL/GenBank/DDBJ databases">
        <title>Paenibacillus radiodurans sp. nov., isolated from the southeastern edge of Tengger Desert.</title>
        <authorList>
            <person name="Zhang G."/>
        </authorList>
    </citation>
    <scope>NUCLEOTIDE SEQUENCE [LARGE SCALE GENOMIC DNA]</scope>
    <source>
        <strain evidence="2 3">CCM 7311</strain>
    </source>
</reference>
<proteinExistence type="predicted"/>
<gene>
    <name evidence="2" type="ORF">K0U00_39310</name>
</gene>
<evidence type="ECO:0000256" key="1">
    <source>
        <dbReference type="SAM" id="Phobius"/>
    </source>
</evidence>
<feature type="transmembrane region" description="Helical" evidence="1">
    <location>
        <begin position="6"/>
        <end position="29"/>
    </location>
</feature>
<evidence type="ECO:0000313" key="2">
    <source>
        <dbReference type="EMBL" id="MBW7460128.1"/>
    </source>
</evidence>
<keyword evidence="1" id="KW-1133">Transmembrane helix</keyword>
<evidence type="ECO:0000313" key="3">
    <source>
        <dbReference type="Proteomes" id="UP001519887"/>
    </source>
</evidence>
<dbReference type="Proteomes" id="UP001519887">
    <property type="component" value="Unassembled WGS sequence"/>
</dbReference>
<keyword evidence="3" id="KW-1185">Reference proteome</keyword>
<name>A0ABS7CGV7_9BACL</name>
<sequence length="143" mass="15423">MLNVMVFLHVIGAAGMGFYIVLPFLIGRATKLNGAGQAGLAEGLVSANRIAQYFLVLQLLTGGYLISQGDYEVVWMILVIVLFLAIAAIGGIVTKPLKQIVASIQAGQSATSNIGKARTLSIIILLVYLVIIYFMKFPIYKDM</sequence>
<protein>
    <recommendedName>
        <fullName evidence="4">DUF2269 family protein</fullName>
    </recommendedName>
</protein>
<keyword evidence="1" id="KW-0472">Membrane</keyword>
<dbReference type="RefSeq" id="WP_210046903.1">
    <property type="nucleotide sequence ID" value="NZ_JBHLVU010000022.1"/>
</dbReference>
<accession>A0ABS7CGV7</accession>
<feature type="transmembrane region" description="Helical" evidence="1">
    <location>
        <begin position="73"/>
        <end position="94"/>
    </location>
</feature>
<organism evidence="2 3">
    <name type="scientific">Paenibacillus sepulcri</name>
    <dbReference type="NCBI Taxonomy" id="359917"/>
    <lineage>
        <taxon>Bacteria</taxon>
        <taxon>Bacillati</taxon>
        <taxon>Bacillota</taxon>
        <taxon>Bacilli</taxon>
        <taxon>Bacillales</taxon>
        <taxon>Paenibacillaceae</taxon>
        <taxon>Paenibacillus</taxon>
    </lineage>
</organism>
<evidence type="ECO:0008006" key="4">
    <source>
        <dbReference type="Google" id="ProtNLM"/>
    </source>
</evidence>
<dbReference type="EMBL" id="JAHZIK010002034">
    <property type="protein sequence ID" value="MBW7460128.1"/>
    <property type="molecule type" value="Genomic_DNA"/>
</dbReference>